<keyword evidence="1" id="KW-0472">Membrane</keyword>
<sequence>MMKVFRSIFPVGAAVIASTLFATPAHAASLGSLLTAAKNDLSPFGLVGCFAFAGIGLIVFGNGVLKLLRGGRGGGGGVGEAILWMVVGAVLLSLPAVILATSGTFTDSGASSGLSKLGIGS</sequence>
<dbReference type="Proteomes" id="UP000069241">
    <property type="component" value="Chromosome"/>
</dbReference>
<reference evidence="4" key="1">
    <citation type="submission" date="2016-02" db="EMBL/GenBank/DDBJ databases">
        <authorList>
            <person name="Holder M.E."/>
            <person name="Ajami N.J."/>
            <person name="Petrosino J.F."/>
        </authorList>
    </citation>
    <scope>NUCLEOTIDE SEQUENCE [LARGE SCALE GENOMIC DNA]</scope>
    <source>
        <strain evidence="4">CCUG 45958</strain>
    </source>
</reference>
<gene>
    <name evidence="3" type="ORF">AXF13_08190</name>
</gene>
<dbReference type="KEGG" id="dfi:AXF13_08190"/>
<dbReference type="EMBL" id="CP014229">
    <property type="protein sequence ID" value="AMD90102.1"/>
    <property type="molecule type" value="Genomic_DNA"/>
</dbReference>
<evidence type="ECO:0000313" key="3">
    <source>
        <dbReference type="EMBL" id="AMD90102.1"/>
    </source>
</evidence>
<keyword evidence="1" id="KW-0812">Transmembrane</keyword>
<protein>
    <recommendedName>
        <fullName evidence="5">Conjugal transfer protein TrbC</fullName>
    </recommendedName>
</protein>
<feature type="transmembrane region" description="Helical" evidence="1">
    <location>
        <begin position="43"/>
        <end position="65"/>
    </location>
</feature>
<proteinExistence type="predicted"/>
<feature type="signal peptide" evidence="2">
    <location>
        <begin position="1"/>
        <end position="27"/>
    </location>
</feature>
<dbReference type="AlphaFoldDB" id="A0A0X8JK67"/>
<evidence type="ECO:0000313" key="4">
    <source>
        <dbReference type="Proteomes" id="UP000069241"/>
    </source>
</evidence>
<feature type="transmembrane region" description="Helical" evidence="1">
    <location>
        <begin position="77"/>
        <end position="98"/>
    </location>
</feature>
<name>A0A0X8JK67_9BACT</name>
<keyword evidence="4" id="KW-1185">Reference proteome</keyword>
<keyword evidence="2" id="KW-0732">Signal</keyword>
<evidence type="ECO:0000256" key="1">
    <source>
        <dbReference type="SAM" id="Phobius"/>
    </source>
</evidence>
<accession>A0A0X8JK67</accession>
<feature type="chain" id="PRO_5007067482" description="Conjugal transfer protein TrbC" evidence="2">
    <location>
        <begin position="28"/>
        <end position="121"/>
    </location>
</feature>
<keyword evidence="1" id="KW-1133">Transmembrane helix</keyword>
<evidence type="ECO:0008006" key="5">
    <source>
        <dbReference type="Google" id="ProtNLM"/>
    </source>
</evidence>
<evidence type="ECO:0000256" key="2">
    <source>
        <dbReference type="SAM" id="SignalP"/>
    </source>
</evidence>
<organism evidence="3 4">
    <name type="scientific">Desulfovibrio fairfieldensis</name>
    <dbReference type="NCBI Taxonomy" id="44742"/>
    <lineage>
        <taxon>Bacteria</taxon>
        <taxon>Pseudomonadati</taxon>
        <taxon>Thermodesulfobacteriota</taxon>
        <taxon>Desulfovibrionia</taxon>
        <taxon>Desulfovibrionales</taxon>
        <taxon>Desulfovibrionaceae</taxon>
        <taxon>Desulfovibrio</taxon>
    </lineage>
</organism>